<dbReference type="GO" id="GO:0005886">
    <property type="term" value="C:plasma membrane"/>
    <property type="evidence" value="ECO:0007669"/>
    <property type="project" value="InterPro"/>
</dbReference>
<organism evidence="12 13">
    <name type="scientific">Neolentinus lepideus HHB14362 ss-1</name>
    <dbReference type="NCBI Taxonomy" id="1314782"/>
    <lineage>
        <taxon>Eukaryota</taxon>
        <taxon>Fungi</taxon>
        <taxon>Dikarya</taxon>
        <taxon>Basidiomycota</taxon>
        <taxon>Agaricomycotina</taxon>
        <taxon>Agaricomycetes</taxon>
        <taxon>Gloeophyllales</taxon>
        <taxon>Gloeophyllaceae</taxon>
        <taxon>Neolentinus</taxon>
    </lineage>
</organism>
<keyword evidence="4 10" id="KW-0633">Potassium transport</keyword>
<dbReference type="EMBL" id="KV425611">
    <property type="protein sequence ID" value="KZT21063.1"/>
    <property type="molecule type" value="Genomic_DNA"/>
</dbReference>
<dbReference type="OrthoDB" id="9999863at2759"/>
<evidence type="ECO:0000256" key="11">
    <source>
        <dbReference type="SAM" id="MobiDB-lite"/>
    </source>
</evidence>
<feature type="transmembrane region" description="Helical" evidence="10">
    <location>
        <begin position="29"/>
        <end position="50"/>
    </location>
</feature>
<dbReference type="AlphaFoldDB" id="A0A165PHW6"/>
<feature type="transmembrane region" description="Helical" evidence="10">
    <location>
        <begin position="566"/>
        <end position="588"/>
    </location>
</feature>
<dbReference type="Proteomes" id="UP000076761">
    <property type="component" value="Unassembled WGS sequence"/>
</dbReference>
<keyword evidence="8 10" id="KW-0406">Ion transport</keyword>
<evidence type="ECO:0000256" key="7">
    <source>
        <dbReference type="ARBA" id="ARBA00022989"/>
    </source>
</evidence>
<dbReference type="InterPro" id="IPR051143">
    <property type="entry name" value="TrkH_K-transport"/>
</dbReference>
<dbReference type="InterPro" id="IPR004773">
    <property type="entry name" value="K/Na_transp_Trk1/HKT1"/>
</dbReference>
<feature type="region of interest" description="Disordered" evidence="11">
    <location>
        <begin position="155"/>
        <end position="182"/>
    </location>
</feature>
<dbReference type="Pfam" id="PF02386">
    <property type="entry name" value="TrkH"/>
    <property type="match status" value="1"/>
</dbReference>
<dbReference type="NCBIfam" id="TIGR00934">
    <property type="entry name" value="2a38euk"/>
    <property type="match status" value="1"/>
</dbReference>
<dbReference type="InParanoid" id="A0A165PHW6"/>
<feature type="compositionally biased region" description="Basic and acidic residues" evidence="11">
    <location>
        <begin position="255"/>
        <end position="269"/>
    </location>
</feature>
<evidence type="ECO:0000256" key="1">
    <source>
        <dbReference type="ARBA" id="ARBA00004141"/>
    </source>
</evidence>
<dbReference type="PANTHER" id="PTHR31064:SF30">
    <property type="entry name" value="HIGH-AFFINITY POTASSIUM TRANSPORT PROTEIN-RELATED"/>
    <property type="match status" value="1"/>
</dbReference>
<evidence type="ECO:0000256" key="6">
    <source>
        <dbReference type="ARBA" id="ARBA00022958"/>
    </source>
</evidence>
<dbReference type="FunCoup" id="A0A165PHW6">
    <property type="interactions" value="64"/>
</dbReference>
<feature type="region of interest" description="Disordered" evidence="11">
    <location>
        <begin position="881"/>
        <end position="923"/>
    </location>
</feature>
<accession>A0A165PHW6</accession>
<protein>
    <recommendedName>
        <fullName evidence="10">Potassium transport protein</fullName>
    </recommendedName>
</protein>
<evidence type="ECO:0000256" key="5">
    <source>
        <dbReference type="ARBA" id="ARBA00022692"/>
    </source>
</evidence>
<evidence type="ECO:0000256" key="10">
    <source>
        <dbReference type="PIRNR" id="PIRNR002450"/>
    </source>
</evidence>
<evidence type="ECO:0000313" key="13">
    <source>
        <dbReference type="Proteomes" id="UP000076761"/>
    </source>
</evidence>
<feature type="transmembrane region" description="Helical" evidence="10">
    <location>
        <begin position="760"/>
        <end position="777"/>
    </location>
</feature>
<evidence type="ECO:0000313" key="12">
    <source>
        <dbReference type="EMBL" id="KZT21063.1"/>
    </source>
</evidence>
<keyword evidence="13" id="KW-1185">Reference proteome</keyword>
<comment type="subcellular location">
    <subcellularLocation>
        <location evidence="1">Membrane</location>
        <topology evidence="1">Multi-pass membrane protein</topology>
    </subcellularLocation>
</comment>
<feature type="compositionally biased region" description="Acidic residues" evidence="11">
    <location>
        <begin position="896"/>
        <end position="910"/>
    </location>
</feature>
<keyword evidence="9 10" id="KW-0472">Membrane</keyword>
<dbReference type="PIRSF" id="PIRSF002450">
    <property type="entry name" value="K+_transpter_TRK"/>
    <property type="match status" value="1"/>
</dbReference>
<feature type="transmembrane region" description="Helical" evidence="10">
    <location>
        <begin position="695"/>
        <end position="712"/>
    </location>
</feature>
<sequence length="923" mass="104458">MQSRTHTLSNTEDQPKRDFWRYLRSHLNFYRIHLVVFTFTPIIFSVILYGSNGKYPISYIDALYNSVSAMTVCGLATVDLSQLTAWQQVILFIQMCLGSPVLVSWVMVYIRRYFFAKSFEHMLEAEAAKRAKVQIDVEAAVVPWHSKMVNMLRRRKRLTTARENSTESPPRERAKPSSVKKLRTDMIRRMDDAPKLVDPSGWISEGRTESMVNTPNGVQVDTGEIQDENQKHQLSFADHWSHSPGCGSVMTSDSSQHDEGSAETESTKERSRRARRLSDPGMASRFRSGSVSASQANFRRYPTVNVATYTTRNASPLPRTQTVEFAPTPRRQRFASVDREDRERGRRGSIISEYSIGQRRLSIDPNNPDERRPGRRPSMALRPTMSTHTYTQTYPSGFRTKNRGFGGFPMPHEILSRAFRHFFPEVQQKLQRTMTVPLTTTIASQRGEVPTGVKPVPYISFDAIVGRNSAFYELTNEQLEELGGVEYRALNALLWIVASYHIVVQAICFVIIAAYMSESRWSSNFKPPALHRDVAPPWFAMFQVVSSYTNTGTSLVDQSMIPFRKAYPMIVFMIILILAGNTAFPIFLRLTIWALTKLVPIGSRLSETLHFLLDHPRRCFIYLFPSHQTWFLLIILVVLNCTDWVSFLVLDIGTPEIQAIPAGTRVLDGLLQATAVRAAGFSTVALSALAPAVKVLYVIMMYISVYPIAMSVRSTNVYEEQSLGVFDEDDESENDVDFQVNGPRVAVWSRYLAWHARKQLAFDMWWLGLALVLLCIIERHNLDAKDNQSWFNIFVIIFELVSAYGTVGLSLGLPSANYSFSGALRPLSKLIICFVMIRGRHRGLPVAIDRAVMLPFEFNSQGDENTTGEATAAETRTLRSMRSGTSMHRRSRVADPEDIPMSDIPEDVAVEGDNGTYVRTRST</sequence>
<dbReference type="GO" id="GO:1990573">
    <property type="term" value="P:potassium ion import across plasma membrane"/>
    <property type="evidence" value="ECO:0007669"/>
    <property type="project" value="TreeGrafter"/>
</dbReference>
<keyword evidence="6 10" id="KW-0630">Potassium</keyword>
<reference evidence="12 13" key="1">
    <citation type="journal article" date="2016" name="Mol. Biol. Evol.">
        <title>Comparative Genomics of Early-Diverging Mushroom-Forming Fungi Provides Insights into the Origins of Lignocellulose Decay Capabilities.</title>
        <authorList>
            <person name="Nagy L.G."/>
            <person name="Riley R."/>
            <person name="Tritt A."/>
            <person name="Adam C."/>
            <person name="Daum C."/>
            <person name="Floudas D."/>
            <person name="Sun H."/>
            <person name="Yadav J.S."/>
            <person name="Pangilinan J."/>
            <person name="Larsson K.H."/>
            <person name="Matsuura K."/>
            <person name="Barry K."/>
            <person name="Labutti K."/>
            <person name="Kuo R."/>
            <person name="Ohm R.A."/>
            <person name="Bhattacharya S.S."/>
            <person name="Shirouzu T."/>
            <person name="Yoshinaga Y."/>
            <person name="Martin F.M."/>
            <person name="Grigoriev I.V."/>
            <person name="Hibbett D.S."/>
        </authorList>
    </citation>
    <scope>NUCLEOTIDE SEQUENCE [LARGE SCALE GENOMIC DNA]</scope>
    <source>
        <strain evidence="12 13">HHB14362 ss-1</strain>
    </source>
</reference>
<feature type="transmembrane region" description="Helical" evidence="10">
    <location>
        <begin position="492"/>
        <end position="516"/>
    </location>
</feature>
<feature type="region of interest" description="Disordered" evidence="11">
    <location>
        <begin position="194"/>
        <end position="215"/>
    </location>
</feature>
<evidence type="ECO:0000256" key="9">
    <source>
        <dbReference type="ARBA" id="ARBA00023136"/>
    </source>
</evidence>
<keyword evidence="3 10" id="KW-0813">Transport</keyword>
<evidence type="ECO:0000256" key="3">
    <source>
        <dbReference type="ARBA" id="ARBA00022448"/>
    </source>
</evidence>
<feature type="compositionally biased region" description="Polar residues" evidence="11">
    <location>
        <begin position="384"/>
        <end position="395"/>
    </location>
</feature>
<dbReference type="InterPro" id="IPR015958">
    <property type="entry name" value="Trk1_fungi"/>
</dbReference>
<feature type="region of interest" description="Disordered" evidence="11">
    <location>
        <begin position="330"/>
        <end position="398"/>
    </location>
</feature>
<dbReference type="STRING" id="1314782.A0A165PHW6"/>
<keyword evidence="7 10" id="KW-1133">Transmembrane helix</keyword>
<feature type="transmembrane region" description="Helical" evidence="10">
    <location>
        <begin position="89"/>
        <end position="110"/>
    </location>
</feature>
<feature type="transmembrane region" description="Helical" evidence="10">
    <location>
        <begin position="789"/>
        <end position="812"/>
    </location>
</feature>
<evidence type="ECO:0000256" key="4">
    <source>
        <dbReference type="ARBA" id="ARBA00022538"/>
    </source>
</evidence>
<keyword evidence="5 10" id="KW-0812">Transmembrane</keyword>
<feature type="transmembrane region" description="Helical" evidence="10">
    <location>
        <begin position="630"/>
        <end position="650"/>
    </location>
</feature>
<feature type="region of interest" description="Disordered" evidence="11">
    <location>
        <begin position="238"/>
        <end position="291"/>
    </location>
</feature>
<dbReference type="PANTHER" id="PTHR31064">
    <property type="entry name" value="POTASSIUM TRANSPORT PROTEIN DDB_G0292412-RELATED"/>
    <property type="match status" value="1"/>
</dbReference>
<proteinExistence type="inferred from homology"/>
<feature type="compositionally biased region" description="Basic and acidic residues" evidence="11">
    <location>
        <begin position="336"/>
        <end position="346"/>
    </location>
</feature>
<name>A0A165PHW6_9AGAM</name>
<evidence type="ECO:0000256" key="2">
    <source>
        <dbReference type="ARBA" id="ARBA00009137"/>
    </source>
</evidence>
<gene>
    <name evidence="12" type="ORF">NEOLEDRAFT_1139908</name>
</gene>
<dbReference type="GO" id="GO:0140107">
    <property type="term" value="F:high-affinity potassium ion transmembrane transporter activity"/>
    <property type="evidence" value="ECO:0007669"/>
    <property type="project" value="TreeGrafter"/>
</dbReference>
<dbReference type="InterPro" id="IPR003445">
    <property type="entry name" value="Cat_transpt"/>
</dbReference>
<comment type="similarity">
    <text evidence="2 10">Belongs to the TrkH potassium transport family.</text>
</comment>
<evidence type="ECO:0000256" key="8">
    <source>
        <dbReference type="ARBA" id="ARBA00023065"/>
    </source>
</evidence>
<dbReference type="GO" id="GO:0030007">
    <property type="term" value="P:intracellular potassium ion homeostasis"/>
    <property type="evidence" value="ECO:0007669"/>
    <property type="project" value="UniProtKB-UniRule"/>
</dbReference>